<dbReference type="Pfam" id="PF13328">
    <property type="entry name" value="HD_4"/>
    <property type="match status" value="2"/>
</dbReference>
<dbReference type="PANTHER" id="PTHR21262">
    <property type="entry name" value="GUANOSINE-3',5'-BIS DIPHOSPHATE 3'-PYROPHOSPHOHYDROLASE"/>
    <property type="match status" value="1"/>
</dbReference>
<protein>
    <submittedName>
        <fullName evidence="4">HD domain-containing protein</fullName>
    </submittedName>
</protein>
<feature type="domain" description="HTH araC/xylS-type" evidence="3">
    <location>
        <begin position="8"/>
        <end position="105"/>
    </location>
</feature>
<dbReference type="GO" id="GO:0043565">
    <property type="term" value="F:sequence-specific DNA binding"/>
    <property type="evidence" value="ECO:0007669"/>
    <property type="project" value="InterPro"/>
</dbReference>
<dbReference type="GO" id="GO:0005886">
    <property type="term" value="C:plasma membrane"/>
    <property type="evidence" value="ECO:0007669"/>
    <property type="project" value="TreeGrafter"/>
</dbReference>
<evidence type="ECO:0000256" key="1">
    <source>
        <dbReference type="ARBA" id="ARBA00023015"/>
    </source>
</evidence>
<dbReference type="RefSeq" id="WP_024731485.1">
    <property type="nucleotide sequence ID" value="NZ_CALBAT010000011.1"/>
</dbReference>
<dbReference type="InterPro" id="IPR018060">
    <property type="entry name" value="HTH_AraC"/>
</dbReference>
<dbReference type="SMART" id="SM00342">
    <property type="entry name" value="HTH_ARAC"/>
    <property type="match status" value="1"/>
</dbReference>
<accession>A0A3E3JYQ2</accession>
<dbReference type="SUPFAM" id="SSF46689">
    <property type="entry name" value="Homeodomain-like"/>
    <property type="match status" value="2"/>
</dbReference>
<evidence type="ECO:0000313" key="5">
    <source>
        <dbReference type="Proteomes" id="UP000261080"/>
    </source>
</evidence>
<evidence type="ECO:0000256" key="2">
    <source>
        <dbReference type="ARBA" id="ARBA00023163"/>
    </source>
</evidence>
<dbReference type="GO" id="GO:0003700">
    <property type="term" value="F:DNA-binding transcription factor activity"/>
    <property type="evidence" value="ECO:0007669"/>
    <property type="project" value="InterPro"/>
</dbReference>
<dbReference type="Gene3D" id="1.10.10.60">
    <property type="entry name" value="Homeodomain-like"/>
    <property type="match status" value="2"/>
</dbReference>
<dbReference type="Pfam" id="PF12833">
    <property type="entry name" value="HTH_18"/>
    <property type="match status" value="1"/>
</dbReference>
<gene>
    <name evidence="4" type="ORF">DW016_15315</name>
</gene>
<comment type="caution">
    <text evidence="4">The sequence shown here is derived from an EMBL/GenBank/DDBJ whole genome shotgun (WGS) entry which is preliminary data.</text>
</comment>
<keyword evidence="5" id="KW-1185">Reference proteome</keyword>
<dbReference type="OrthoDB" id="9801721at2"/>
<proteinExistence type="predicted"/>
<dbReference type="SUPFAM" id="SSF109604">
    <property type="entry name" value="HD-domain/PDEase-like"/>
    <property type="match status" value="1"/>
</dbReference>
<dbReference type="EMBL" id="QVLX01000015">
    <property type="protein sequence ID" value="RGE84521.1"/>
    <property type="molecule type" value="Genomic_DNA"/>
</dbReference>
<dbReference type="InterPro" id="IPR009057">
    <property type="entry name" value="Homeodomain-like_sf"/>
</dbReference>
<name>A0A3E3JYQ2_9FIRM</name>
<dbReference type="PROSITE" id="PS01124">
    <property type="entry name" value="HTH_ARAC_FAMILY_2"/>
    <property type="match status" value="1"/>
</dbReference>
<sequence length="303" mass="35329">MTTGEIVEQSKEYIKKNIERSLTVAEIAGAVGYSEYYFSRLFKNETRTSVMEYVKREKLQRASVEIRSGKKIMDAALKYGWESHNGFTKAFKKEFGYCPALLRAMVISMQRLGGKSMGRTVNGRVDEHATKEQLFEILKKKVIQMYPSVDEKEIQYIYEYACEIYHGMERYSGDEYITHPLHTAILLADMETEYHTICAGLFCDVMQKRLVDRKELKKHLAEEVVELVVGAGKEDLETREERKEQIVLIRLATRLHNMRTIDYMDGQQRKRRAEETCEIFVPLAEKTGNYEIAKELRELSMRV</sequence>
<keyword evidence="2" id="KW-0804">Transcription</keyword>
<reference evidence="4 5" key="1">
    <citation type="submission" date="2018-08" db="EMBL/GenBank/DDBJ databases">
        <title>A genome reference for cultivated species of the human gut microbiota.</title>
        <authorList>
            <person name="Zou Y."/>
            <person name="Xue W."/>
            <person name="Luo G."/>
        </authorList>
    </citation>
    <scope>NUCLEOTIDE SEQUENCE [LARGE SCALE GENOMIC DNA]</scope>
    <source>
        <strain evidence="4 5">AF37-2AT</strain>
    </source>
</reference>
<dbReference type="Proteomes" id="UP000261080">
    <property type="component" value="Unassembled WGS sequence"/>
</dbReference>
<keyword evidence="1" id="KW-0805">Transcription regulation</keyword>
<dbReference type="PANTHER" id="PTHR21262:SF31">
    <property type="entry name" value="GTP PYROPHOSPHOKINASE"/>
    <property type="match status" value="1"/>
</dbReference>
<dbReference type="Gene3D" id="1.10.3210.10">
    <property type="entry name" value="Hypothetical protein af1432"/>
    <property type="match status" value="1"/>
</dbReference>
<dbReference type="AlphaFoldDB" id="A0A3E3JYQ2"/>
<dbReference type="GeneID" id="97194585"/>
<evidence type="ECO:0000259" key="3">
    <source>
        <dbReference type="PROSITE" id="PS01124"/>
    </source>
</evidence>
<organism evidence="4 5">
    <name type="scientific">Sellimonas intestinalis</name>
    <dbReference type="NCBI Taxonomy" id="1653434"/>
    <lineage>
        <taxon>Bacteria</taxon>
        <taxon>Bacillati</taxon>
        <taxon>Bacillota</taxon>
        <taxon>Clostridia</taxon>
        <taxon>Lachnospirales</taxon>
        <taxon>Lachnospiraceae</taxon>
        <taxon>Sellimonas</taxon>
    </lineage>
</organism>
<evidence type="ECO:0000313" key="4">
    <source>
        <dbReference type="EMBL" id="RGE84521.1"/>
    </source>
</evidence>